<proteinExistence type="predicted"/>
<sequence>GPSDRALPARALPRRLRGDRDGALRAGVPHRGRVADAQARHRPPGGHAGHAHRAHRDGRGTHARPARPRAPDHRPARQRPGRQWRRGGPGRQQPGHHRARPGGRPGPLPRPDRAAVLPSRHRRPDSGHP</sequence>
<protein>
    <submittedName>
        <fullName evidence="2">Protein translocase subunit SecD</fullName>
    </submittedName>
</protein>
<feature type="compositionally biased region" description="Low complexity" evidence="1">
    <location>
        <begin position="1"/>
        <end position="11"/>
    </location>
</feature>
<feature type="compositionally biased region" description="Basic residues" evidence="1">
    <location>
        <begin position="76"/>
        <end position="85"/>
    </location>
</feature>
<feature type="non-terminal residue" evidence="2">
    <location>
        <position position="1"/>
    </location>
</feature>
<gene>
    <name evidence="2" type="ORF">AVDCRST_MAG54-1939</name>
</gene>
<reference evidence="2" key="1">
    <citation type="submission" date="2020-02" db="EMBL/GenBank/DDBJ databases">
        <authorList>
            <person name="Meier V. D."/>
        </authorList>
    </citation>
    <scope>NUCLEOTIDE SEQUENCE</scope>
    <source>
        <strain evidence="2">AVDCRST_MAG54</strain>
    </source>
</reference>
<organism evidence="2">
    <name type="scientific">uncultured Actinomycetospora sp</name>
    <dbReference type="NCBI Taxonomy" id="1135996"/>
    <lineage>
        <taxon>Bacteria</taxon>
        <taxon>Bacillati</taxon>
        <taxon>Actinomycetota</taxon>
        <taxon>Actinomycetes</taxon>
        <taxon>Pseudonocardiales</taxon>
        <taxon>Pseudonocardiaceae</taxon>
        <taxon>Actinomycetospora</taxon>
        <taxon>environmental samples</taxon>
    </lineage>
</organism>
<feature type="non-terminal residue" evidence="2">
    <location>
        <position position="129"/>
    </location>
</feature>
<dbReference type="AlphaFoldDB" id="A0A6J4IF58"/>
<evidence type="ECO:0000256" key="1">
    <source>
        <dbReference type="SAM" id="MobiDB-lite"/>
    </source>
</evidence>
<feature type="compositionally biased region" description="Basic residues" evidence="1">
    <location>
        <begin position="40"/>
        <end position="67"/>
    </location>
</feature>
<feature type="region of interest" description="Disordered" evidence="1">
    <location>
        <begin position="1"/>
        <end position="129"/>
    </location>
</feature>
<accession>A0A6J4IF58</accession>
<name>A0A6J4IF58_9PSEU</name>
<evidence type="ECO:0000313" key="2">
    <source>
        <dbReference type="EMBL" id="CAA9250017.1"/>
    </source>
</evidence>
<dbReference type="EMBL" id="CADCTH010000256">
    <property type="protein sequence ID" value="CAA9250017.1"/>
    <property type="molecule type" value="Genomic_DNA"/>
</dbReference>